<feature type="region of interest" description="Disordered" evidence="1">
    <location>
        <begin position="114"/>
        <end position="174"/>
    </location>
</feature>
<sequence>MASPIKTEETMDLAQALREDDSSTDFHSYENLRAESTDSEYLNKRIRDLDPTFRNLVVTKESSTELIPTQFVESSDVTDCSTPVVRDLNAGKGVVGDDGKPIVGRVFSRVYQMSGESKMKSSKSRRHRKTEESPVGKQNSPPRPQSSQDGKSKHLRESNNNTRSNNSSSLCPACGRHVSEETMKQHRVFCKNAAKKVK</sequence>
<dbReference type="AlphaFoldDB" id="A0A1D2N6A2"/>
<evidence type="ECO:0000313" key="2">
    <source>
        <dbReference type="EMBL" id="ODN00605.1"/>
    </source>
</evidence>
<gene>
    <name evidence="2" type="ORF">Ocin01_06084</name>
</gene>
<dbReference type="EMBL" id="LJIJ01000197">
    <property type="protein sequence ID" value="ODN00605.1"/>
    <property type="molecule type" value="Genomic_DNA"/>
</dbReference>
<name>A0A1D2N6A2_ORCCI</name>
<comment type="caution">
    <text evidence="2">The sequence shown here is derived from an EMBL/GenBank/DDBJ whole genome shotgun (WGS) entry which is preliminary data.</text>
</comment>
<feature type="compositionally biased region" description="Low complexity" evidence="1">
    <location>
        <begin position="158"/>
        <end position="169"/>
    </location>
</feature>
<proteinExistence type="predicted"/>
<dbReference type="Proteomes" id="UP000094527">
    <property type="component" value="Unassembled WGS sequence"/>
</dbReference>
<feature type="compositionally biased region" description="Polar residues" evidence="1">
    <location>
        <begin position="136"/>
        <end position="149"/>
    </location>
</feature>
<protein>
    <submittedName>
        <fullName evidence="2">Uncharacterized protein</fullName>
    </submittedName>
</protein>
<reference evidence="2 3" key="1">
    <citation type="journal article" date="2016" name="Genome Biol. Evol.">
        <title>Gene Family Evolution Reflects Adaptation to Soil Environmental Stressors in the Genome of the Collembolan Orchesella cincta.</title>
        <authorList>
            <person name="Faddeeva-Vakhrusheva A."/>
            <person name="Derks M.F."/>
            <person name="Anvar S.Y."/>
            <person name="Agamennone V."/>
            <person name="Suring W."/>
            <person name="Smit S."/>
            <person name="van Straalen N.M."/>
            <person name="Roelofs D."/>
        </authorList>
    </citation>
    <scope>NUCLEOTIDE SEQUENCE [LARGE SCALE GENOMIC DNA]</scope>
    <source>
        <tissue evidence="2">Mixed pool</tissue>
    </source>
</reference>
<evidence type="ECO:0000313" key="3">
    <source>
        <dbReference type="Proteomes" id="UP000094527"/>
    </source>
</evidence>
<keyword evidence="3" id="KW-1185">Reference proteome</keyword>
<organism evidence="2 3">
    <name type="scientific">Orchesella cincta</name>
    <name type="common">Springtail</name>
    <name type="synonym">Podura cincta</name>
    <dbReference type="NCBI Taxonomy" id="48709"/>
    <lineage>
        <taxon>Eukaryota</taxon>
        <taxon>Metazoa</taxon>
        <taxon>Ecdysozoa</taxon>
        <taxon>Arthropoda</taxon>
        <taxon>Hexapoda</taxon>
        <taxon>Collembola</taxon>
        <taxon>Entomobryomorpha</taxon>
        <taxon>Entomobryoidea</taxon>
        <taxon>Orchesellidae</taxon>
        <taxon>Orchesellinae</taxon>
        <taxon>Orchesella</taxon>
    </lineage>
</organism>
<accession>A0A1D2N6A2</accession>
<evidence type="ECO:0000256" key="1">
    <source>
        <dbReference type="SAM" id="MobiDB-lite"/>
    </source>
</evidence>